<dbReference type="InterPro" id="IPR029069">
    <property type="entry name" value="HotDog_dom_sf"/>
</dbReference>
<dbReference type="SUPFAM" id="SSF54637">
    <property type="entry name" value="Thioesterase/thiol ester dehydrase-isomerase"/>
    <property type="match status" value="1"/>
</dbReference>
<protein>
    <recommendedName>
        <fullName evidence="3">N-terminal of MaoC-like dehydratase domain-containing protein</fullName>
    </recommendedName>
</protein>
<proteinExistence type="predicted"/>
<evidence type="ECO:0000313" key="2">
    <source>
        <dbReference type="Proteomes" id="UP000063308"/>
    </source>
</evidence>
<dbReference type="EMBL" id="AP014685">
    <property type="protein sequence ID" value="BAR59851.1"/>
    <property type="molecule type" value="Genomic_DNA"/>
</dbReference>
<organism evidence="1 2">
    <name type="scientific">Bradyrhizobium diazoefficiens</name>
    <dbReference type="NCBI Taxonomy" id="1355477"/>
    <lineage>
        <taxon>Bacteria</taxon>
        <taxon>Pseudomonadati</taxon>
        <taxon>Pseudomonadota</taxon>
        <taxon>Alphaproteobacteria</taxon>
        <taxon>Hyphomicrobiales</taxon>
        <taxon>Nitrobacteraceae</taxon>
        <taxon>Bradyrhizobium</taxon>
    </lineage>
</organism>
<accession>A0A0E4BTU6</accession>
<sequence length="321" mass="35694">MENIMTADAFDTEITETAEALIGPWRQPRQMLHAQVYDAHASIHDDATAQKLGFKGGTIEGPTHFSQFAPLGARLWGQAWFESGCLSAHYRSVCYEGEEVQAILSKPLPGASQCQIQMVKRDGTEVLRGTASVGEPHAATALETRLTELKPLADPVILREVTVAQTSKRQPVRMAFDQTMGDLYPFSLRQKLAVITENSPYYSGSDHPWGRAIIPMEMLSVLFQYRSKDDPLPAKGPAVGLFADQEIRLVKGPLFVDEGYEVEREVVALSGSRRTESAWVKTRVFDKTGTMVATMLLNMATLKDSYAPYEEEYRRLYGAGR</sequence>
<gene>
    <name evidence="1" type="ORF">NK6_6700</name>
</gene>
<evidence type="ECO:0008006" key="3">
    <source>
        <dbReference type="Google" id="ProtNLM"/>
    </source>
</evidence>
<dbReference type="AlphaFoldDB" id="A0A0E4BTU6"/>
<reference evidence="1 2" key="1">
    <citation type="submission" date="2014-11" db="EMBL/GenBank/DDBJ databases">
        <title>Symbiosis island explosion on the genome of extra-slow-growing strains of soybean bradyrhizobia with massive insertion sequences.</title>
        <authorList>
            <person name="Iida T."/>
            <person name="Minamisawa K."/>
        </authorList>
    </citation>
    <scope>NUCLEOTIDE SEQUENCE [LARGE SCALE GENOMIC DNA]</scope>
    <source>
        <strain evidence="1 2">NK6</strain>
    </source>
</reference>
<dbReference type="Proteomes" id="UP000063308">
    <property type="component" value="Chromosome"/>
</dbReference>
<name>A0A0E4BTU6_9BRAD</name>
<evidence type="ECO:0000313" key="1">
    <source>
        <dbReference type="EMBL" id="BAR59851.1"/>
    </source>
</evidence>